<keyword evidence="2" id="KW-1185">Reference proteome</keyword>
<dbReference type="GO" id="GO:0005840">
    <property type="term" value="C:ribosome"/>
    <property type="evidence" value="ECO:0007669"/>
    <property type="project" value="UniProtKB-KW"/>
</dbReference>
<dbReference type="AlphaFoldDB" id="A0A2I0WDV3"/>
<keyword evidence="1" id="KW-0689">Ribosomal protein</keyword>
<organism evidence="1 2">
    <name type="scientific">Dendrobium catenatum</name>
    <dbReference type="NCBI Taxonomy" id="906689"/>
    <lineage>
        <taxon>Eukaryota</taxon>
        <taxon>Viridiplantae</taxon>
        <taxon>Streptophyta</taxon>
        <taxon>Embryophyta</taxon>
        <taxon>Tracheophyta</taxon>
        <taxon>Spermatophyta</taxon>
        <taxon>Magnoliopsida</taxon>
        <taxon>Liliopsida</taxon>
        <taxon>Asparagales</taxon>
        <taxon>Orchidaceae</taxon>
        <taxon>Epidendroideae</taxon>
        <taxon>Malaxideae</taxon>
        <taxon>Dendrobiinae</taxon>
        <taxon>Dendrobium</taxon>
    </lineage>
</organism>
<gene>
    <name evidence="1" type="primary">RPL5</name>
    <name evidence="1" type="ORF">MA16_Dca011995</name>
</gene>
<name>A0A2I0WDV3_9ASPA</name>
<evidence type="ECO:0000313" key="1">
    <source>
        <dbReference type="EMBL" id="PKU73848.1"/>
    </source>
</evidence>
<reference evidence="1 2" key="1">
    <citation type="journal article" date="2016" name="Sci. Rep.">
        <title>The Dendrobium catenatum Lindl. genome sequence provides insights into polysaccharide synthase, floral development and adaptive evolution.</title>
        <authorList>
            <person name="Zhang G.Q."/>
            <person name="Xu Q."/>
            <person name="Bian C."/>
            <person name="Tsai W.C."/>
            <person name="Yeh C.M."/>
            <person name="Liu K.W."/>
            <person name="Yoshida K."/>
            <person name="Zhang L.S."/>
            <person name="Chang S.B."/>
            <person name="Chen F."/>
            <person name="Shi Y."/>
            <person name="Su Y.Y."/>
            <person name="Zhang Y.Q."/>
            <person name="Chen L.J."/>
            <person name="Yin Y."/>
            <person name="Lin M."/>
            <person name="Huang H."/>
            <person name="Deng H."/>
            <person name="Wang Z.W."/>
            <person name="Zhu S.L."/>
            <person name="Zhao X."/>
            <person name="Deng C."/>
            <person name="Niu S.C."/>
            <person name="Huang J."/>
            <person name="Wang M."/>
            <person name="Liu G.H."/>
            <person name="Yang H.J."/>
            <person name="Xiao X.J."/>
            <person name="Hsiao Y.Y."/>
            <person name="Wu W.L."/>
            <person name="Chen Y.Y."/>
            <person name="Mitsuda N."/>
            <person name="Ohme-Takagi M."/>
            <person name="Luo Y.B."/>
            <person name="Van de Peer Y."/>
            <person name="Liu Z.J."/>
        </authorList>
    </citation>
    <scope>NUCLEOTIDE SEQUENCE [LARGE SCALE GENOMIC DNA]</scope>
    <source>
        <tissue evidence="1">The whole plant</tissue>
    </source>
</reference>
<protein>
    <submittedName>
        <fullName evidence="1">60S ribosomal protein L5, mitochondrial</fullName>
    </submittedName>
</protein>
<accession>A0A2I0WDV3</accession>
<reference evidence="1 2" key="2">
    <citation type="journal article" date="2017" name="Nature">
        <title>The Apostasia genome and the evolution of orchids.</title>
        <authorList>
            <person name="Zhang G.Q."/>
            <person name="Liu K.W."/>
            <person name="Li Z."/>
            <person name="Lohaus R."/>
            <person name="Hsiao Y.Y."/>
            <person name="Niu S.C."/>
            <person name="Wang J.Y."/>
            <person name="Lin Y.C."/>
            <person name="Xu Q."/>
            <person name="Chen L.J."/>
            <person name="Yoshida K."/>
            <person name="Fujiwara S."/>
            <person name="Wang Z.W."/>
            <person name="Zhang Y.Q."/>
            <person name="Mitsuda N."/>
            <person name="Wang M."/>
            <person name="Liu G.H."/>
            <person name="Pecoraro L."/>
            <person name="Huang H.X."/>
            <person name="Xiao X.J."/>
            <person name="Lin M."/>
            <person name="Wu X.Y."/>
            <person name="Wu W.L."/>
            <person name="Chen Y.Y."/>
            <person name="Chang S.B."/>
            <person name="Sakamoto S."/>
            <person name="Ohme-Takagi M."/>
            <person name="Yagi M."/>
            <person name="Zeng S.J."/>
            <person name="Shen C.Y."/>
            <person name="Yeh C.M."/>
            <person name="Luo Y.B."/>
            <person name="Tsai W.C."/>
            <person name="Van de Peer Y."/>
            <person name="Liu Z.J."/>
        </authorList>
    </citation>
    <scope>NUCLEOTIDE SEQUENCE [LARGE SCALE GENOMIC DNA]</scope>
    <source>
        <tissue evidence="1">The whole plant</tissue>
    </source>
</reference>
<dbReference type="Proteomes" id="UP000233837">
    <property type="component" value="Unassembled WGS sequence"/>
</dbReference>
<evidence type="ECO:0000313" key="2">
    <source>
        <dbReference type="Proteomes" id="UP000233837"/>
    </source>
</evidence>
<dbReference type="EMBL" id="KZ502719">
    <property type="protein sequence ID" value="PKU73848.1"/>
    <property type="molecule type" value="Genomic_DNA"/>
</dbReference>
<keyword evidence="1" id="KW-0687">Ribonucleoprotein</keyword>
<proteinExistence type="predicted"/>
<sequence length="92" mass="10925">MEMMRGQIFFQTKREPSFQARKPFRFNSLLGSEKETGYISDFARKSVLRGHGMYHFFCKNLDNNVSFLFSGRNKGKPHFFRWKQSFANSPMN</sequence>
<dbReference type="STRING" id="906689.A0A2I0WDV3"/>